<feature type="region of interest" description="Disordered" evidence="1">
    <location>
        <begin position="51"/>
        <end position="80"/>
    </location>
</feature>
<evidence type="ECO:0000313" key="3">
    <source>
        <dbReference type="Proteomes" id="UP001187192"/>
    </source>
</evidence>
<keyword evidence="3" id="KW-1185">Reference proteome</keyword>
<evidence type="ECO:0000313" key="2">
    <source>
        <dbReference type="EMBL" id="GMN49950.1"/>
    </source>
</evidence>
<proteinExistence type="predicted"/>
<evidence type="ECO:0000256" key="1">
    <source>
        <dbReference type="SAM" id="MobiDB-lite"/>
    </source>
</evidence>
<name>A0AA88ADR6_FICCA</name>
<protein>
    <submittedName>
        <fullName evidence="2">Uncharacterized protein</fullName>
    </submittedName>
</protein>
<dbReference type="AlphaFoldDB" id="A0AA88ADR6"/>
<dbReference type="Proteomes" id="UP001187192">
    <property type="component" value="Unassembled WGS sequence"/>
</dbReference>
<gene>
    <name evidence="2" type="ORF">TIFTF001_019118</name>
</gene>
<organism evidence="2 3">
    <name type="scientific">Ficus carica</name>
    <name type="common">Common fig</name>
    <dbReference type="NCBI Taxonomy" id="3494"/>
    <lineage>
        <taxon>Eukaryota</taxon>
        <taxon>Viridiplantae</taxon>
        <taxon>Streptophyta</taxon>
        <taxon>Embryophyta</taxon>
        <taxon>Tracheophyta</taxon>
        <taxon>Spermatophyta</taxon>
        <taxon>Magnoliopsida</taxon>
        <taxon>eudicotyledons</taxon>
        <taxon>Gunneridae</taxon>
        <taxon>Pentapetalae</taxon>
        <taxon>rosids</taxon>
        <taxon>fabids</taxon>
        <taxon>Rosales</taxon>
        <taxon>Moraceae</taxon>
        <taxon>Ficeae</taxon>
        <taxon>Ficus</taxon>
    </lineage>
</organism>
<reference evidence="2" key="1">
    <citation type="submission" date="2023-07" db="EMBL/GenBank/DDBJ databases">
        <title>draft genome sequence of fig (Ficus carica).</title>
        <authorList>
            <person name="Takahashi T."/>
            <person name="Nishimura K."/>
        </authorList>
    </citation>
    <scope>NUCLEOTIDE SEQUENCE</scope>
</reference>
<sequence>MATCLSWSSDKVAIARLTVIPSNATTGSVVCRSWSSGEVVISSPSTSDCGRNLITTDGMPSEEDDDKARLATVTSQSQQG</sequence>
<comment type="caution">
    <text evidence="2">The sequence shown here is derived from an EMBL/GenBank/DDBJ whole genome shotgun (WGS) entry which is preliminary data.</text>
</comment>
<dbReference type="EMBL" id="BTGU01000032">
    <property type="protein sequence ID" value="GMN49950.1"/>
    <property type="molecule type" value="Genomic_DNA"/>
</dbReference>
<accession>A0AA88ADR6</accession>